<dbReference type="WBParaSite" id="ACRNAN_scaffold22341.g14596.t1">
    <property type="protein sequence ID" value="ACRNAN_scaffold22341.g14596.t1"/>
    <property type="gene ID" value="ACRNAN_scaffold22341.g14596"/>
</dbReference>
<sequence length="179" mass="19014">MSCPSGYQSLGISCQSVFTCIQATTSPVECLNGMCCLTSNDNRNFNPETCPNGGQSIGISCQSVKTCLQATPLPVACQHGMCCLISSTTDRFGIENAGHWNLPSFNPGTCPNGGQSIGMSCQSVTTCLQAITSSVACQNALILEPVQMVDNLLVYRANQFQLVYMQSLPQLHVNMVCAA</sequence>
<evidence type="ECO:0000313" key="2">
    <source>
        <dbReference type="WBParaSite" id="ACRNAN_scaffold22341.g14596.t1"/>
    </source>
</evidence>
<proteinExistence type="predicted"/>
<reference evidence="2" key="1">
    <citation type="submission" date="2022-11" db="UniProtKB">
        <authorList>
            <consortium name="WormBaseParasite"/>
        </authorList>
    </citation>
    <scope>IDENTIFICATION</scope>
</reference>
<protein>
    <submittedName>
        <fullName evidence="2">Uncharacterized protein</fullName>
    </submittedName>
</protein>
<evidence type="ECO:0000313" key="1">
    <source>
        <dbReference type="Proteomes" id="UP000887540"/>
    </source>
</evidence>
<keyword evidence="1" id="KW-1185">Reference proteome</keyword>
<accession>A0A914DDK8</accession>
<organism evidence="1 2">
    <name type="scientific">Acrobeloides nanus</name>
    <dbReference type="NCBI Taxonomy" id="290746"/>
    <lineage>
        <taxon>Eukaryota</taxon>
        <taxon>Metazoa</taxon>
        <taxon>Ecdysozoa</taxon>
        <taxon>Nematoda</taxon>
        <taxon>Chromadorea</taxon>
        <taxon>Rhabditida</taxon>
        <taxon>Tylenchina</taxon>
        <taxon>Cephalobomorpha</taxon>
        <taxon>Cephaloboidea</taxon>
        <taxon>Cephalobidae</taxon>
        <taxon>Acrobeloides</taxon>
    </lineage>
</organism>
<dbReference type="AlphaFoldDB" id="A0A914DDK8"/>
<name>A0A914DDK8_9BILA</name>
<dbReference type="Proteomes" id="UP000887540">
    <property type="component" value="Unplaced"/>
</dbReference>